<keyword evidence="5" id="KW-0238">DNA-binding</keyword>
<dbReference type="PROSITE" id="PS52040">
    <property type="entry name" value="TOPO_IIA"/>
    <property type="match status" value="1"/>
</dbReference>
<keyword evidence="6" id="KW-0413">Isomerase</keyword>
<dbReference type="InterPro" id="IPR013757">
    <property type="entry name" value="Topo_IIA_A_a_sf"/>
</dbReference>
<comment type="caution">
    <text evidence="8">The sequence shown here is derived from an EMBL/GenBank/DDBJ whole genome shotgun (WGS) entry which is preliminary data.</text>
</comment>
<keyword evidence="4" id="KW-0799">Topoisomerase</keyword>
<dbReference type="GO" id="GO:0009330">
    <property type="term" value="C:DNA topoisomerase type II (double strand cut, ATP-hydrolyzing) complex"/>
    <property type="evidence" value="ECO:0007669"/>
    <property type="project" value="TreeGrafter"/>
</dbReference>
<dbReference type="Pfam" id="PF00521">
    <property type="entry name" value="DNA_topoisoIV"/>
    <property type="match status" value="1"/>
</dbReference>
<proteinExistence type="inferred from homology"/>
<reference evidence="8" key="1">
    <citation type="journal article" date="2014" name="Front. Microbiol.">
        <title>High frequency of phylogenetically diverse reductive dehalogenase-homologous genes in deep subseafloor sedimentary metagenomes.</title>
        <authorList>
            <person name="Kawai M."/>
            <person name="Futagami T."/>
            <person name="Toyoda A."/>
            <person name="Takaki Y."/>
            <person name="Nishi S."/>
            <person name="Hori S."/>
            <person name="Arai W."/>
            <person name="Tsubouchi T."/>
            <person name="Morono Y."/>
            <person name="Uchiyama I."/>
            <person name="Ito T."/>
            <person name="Fujiyama A."/>
            <person name="Inagaki F."/>
            <person name="Takami H."/>
        </authorList>
    </citation>
    <scope>NUCLEOTIDE SEQUENCE</scope>
    <source>
        <strain evidence="8">Expedition CK06-06</strain>
    </source>
</reference>
<dbReference type="FunFam" id="1.10.268.10:FF:000001">
    <property type="entry name" value="DNA gyrase subunit A"/>
    <property type="match status" value="1"/>
</dbReference>
<protein>
    <recommendedName>
        <fullName evidence="3">DNA topoisomerase (ATP-hydrolyzing)</fullName>
        <ecNumber evidence="3">5.6.2.2</ecNumber>
    </recommendedName>
</protein>
<evidence type="ECO:0000313" key="8">
    <source>
        <dbReference type="EMBL" id="GAH66346.1"/>
    </source>
</evidence>
<dbReference type="InterPro" id="IPR050220">
    <property type="entry name" value="Type_II_DNA_Topoisomerases"/>
</dbReference>
<dbReference type="PANTHER" id="PTHR43493:SF5">
    <property type="entry name" value="DNA GYRASE SUBUNIT A, CHLOROPLASTIC_MITOCHONDRIAL"/>
    <property type="match status" value="1"/>
</dbReference>
<accession>X1H808</accession>
<dbReference type="SUPFAM" id="SSF56719">
    <property type="entry name" value="Type II DNA topoisomerase"/>
    <property type="match status" value="1"/>
</dbReference>
<dbReference type="InterPro" id="IPR002205">
    <property type="entry name" value="Topo_IIA_dom_A"/>
</dbReference>
<dbReference type="InterPro" id="IPR013760">
    <property type="entry name" value="Topo_IIA-like_dom_sf"/>
</dbReference>
<dbReference type="AlphaFoldDB" id="X1H808"/>
<dbReference type="InterPro" id="IPR013758">
    <property type="entry name" value="Topo_IIA_A/C_ab"/>
</dbReference>
<evidence type="ECO:0000256" key="1">
    <source>
        <dbReference type="ARBA" id="ARBA00000185"/>
    </source>
</evidence>
<evidence type="ECO:0000259" key="7">
    <source>
        <dbReference type="PROSITE" id="PS52040"/>
    </source>
</evidence>
<dbReference type="GO" id="GO:0003918">
    <property type="term" value="F:DNA topoisomerase type II (double strand cut, ATP-hydrolyzing) activity"/>
    <property type="evidence" value="ECO:0007669"/>
    <property type="project" value="UniProtKB-EC"/>
</dbReference>
<evidence type="ECO:0000256" key="6">
    <source>
        <dbReference type="ARBA" id="ARBA00023235"/>
    </source>
</evidence>
<comment type="similarity">
    <text evidence="2">Belongs to the type II topoisomerase GyrA/ParC subunit family.</text>
</comment>
<evidence type="ECO:0000256" key="2">
    <source>
        <dbReference type="ARBA" id="ARBA00008263"/>
    </source>
</evidence>
<dbReference type="PANTHER" id="PTHR43493">
    <property type="entry name" value="DNA GYRASE/TOPOISOMERASE SUBUNIT A"/>
    <property type="match status" value="1"/>
</dbReference>
<dbReference type="GO" id="GO:0006265">
    <property type="term" value="P:DNA topological change"/>
    <property type="evidence" value="ECO:0007669"/>
    <property type="project" value="InterPro"/>
</dbReference>
<dbReference type="GO" id="GO:0005524">
    <property type="term" value="F:ATP binding"/>
    <property type="evidence" value="ECO:0007669"/>
    <property type="project" value="InterPro"/>
</dbReference>
<feature type="domain" description="Topo IIA-type catalytic" evidence="7">
    <location>
        <begin position="1"/>
        <end position="182"/>
    </location>
</feature>
<comment type="catalytic activity">
    <reaction evidence="1">
        <text>ATP-dependent breakage, passage and rejoining of double-stranded DNA.</text>
        <dbReference type="EC" id="5.6.2.2"/>
    </reaction>
</comment>
<dbReference type="Gene3D" id="1.10.268.10">
    <property type="entry name" value="Topoisomerase, domain 3"/>
    <property type="match status" value="1"/>
</dbReference>
<name>X1H808_9ZZZZ</name>
<evidence type="ECO:0000256" key="4">
    <source>
        <dbReference type="ARBA" id="ARBA00023029"/>
    </source>
</evidence>
<dbReference type="Gene3D" id="3.90.199.10">
    <property type="entry name" value="Topoisomerase II, domain 5"/>
    <property type="match status" value="1"/>
</dbReference>
<dbReference type="EMBL" id="BARU01030709">
    <property type="protein sequence ID" value="GAH66346.1"/>
    <property type="molecule type" value="Genomic_DNA"/>
</dbReference>
<sequence>FLFEHTELQKSFHFNMVGLLNGRQPQVVSLIDILSAYLEHRKVVVRRRTEFDLVRAEERAHILEGLVKALKTIDKVIATIKKSKDRVDAHKNLVKQFKFTSVQADAILEMKLQTLASLESSRIENELKEKKQLIIKLKGILKEPKKIGNFVHHYLVPSFVFFNLCYSSNGNRSTAGGIRFLD</sequence>
<feature type="non-terminal residue" evidence="8">
    <location>
        <position position="1"/>
    </location>
</feature>
<evidence type="ECO:0000256" key="3">
    <source>
        <dbReference type="ARBA" id="ARBA00012895"/>
    </source>
</evidence>
<dbReference type="EC" id="5.6.2.2" evidence="3"/>
<organism evidence="8">
    <name type="scientific">marine sediment metagenome</name>
    <dbReference type="NCBI Taxonomy" id="412755"/>
    <lineage>
        <taxon>unclassified sequences</taxon>
        <taxon>metagenomes</taxon>
        <taxon>ecological metagenomes</taxon>
    </lineage>
</organism>
<dbReference type="GO" id="GO:0003677">
    <property type="term" value="F:DNA binding"/>
    <property type="evidence" value="ECO:0007669"/>
    <property type="project" value="UniProtKB-KW"/>
</dbReference>
<gene>
    <name evidence="8" type="ORF">S03H2_48683</name>
</gene>
<dbReference type="Gene3D" id="3.30.1360.40">
    <property type="match status" value="1"/>
</dbReference>
<evidence type="ECO:0000256" key="5">
    <source>
        <dbReference type="ARBA" id="ARBA00023125"/>
    </source>
</evidence>